<accession>A0A5S9MGS3</accession>
<proteinExistence type="inferred from homology"/>
<gene>
    <name evidence="3" type="ORF">BsIDN1_57790</name>
</gene>
<feature type="domain" description="3-hydroxyacyl-CoA dehydrogenase C-terminal" evidence="2">
    <location>
        <begin position="10"/>
        <end position="81"/>
    </location>
</feature>
<dbReference type="InterPro" id="IPR008927">
    <property type="entry name" value="6-PGluconate_DH-like_C_sf"/>
</dbReference>
<dbReference type="Pfam" id="PF00725">
    <property type="entry name" value="3HCDH"/>
    <property type="match status" value="1"/>
</dbReference>
<comment type="similarity">
    <text evidence="1">Belongs to the 3-hydroxyacyl-CoA dehydrogenase family.</text>
</comment>
<evidence type="ECO:0000313" key="3">
    <source>
        <dbReference type="EMBL" id="BBP92161.1"/>
    </source>
</evidence>
<reference evidence="3 4" key="1">
    <citation type="submission" date="2019-12" db="EMBL/GenBank/DDBJ databases">
        <title>Full genome sequence of a Bacillus safensis strain isolated from commercially available natto in Indonesia.</title>
        <authorList>
            <person name="Yoshida M."/>
            <person name="Uomi M."/>
            <person name="Waturangi D."/>
            <person name="Ekaputri J.J."/>
            <person name="Setiamarga D.H.E."/>
        </authorList>
    </citation>
    <scope>NUCLEOTIDE SEQUENCE [LARGE SCALE GENOMIC DNA]</scope>
    <source>
        <strain evidence="3 4">IDN1</strain>
    </source>
</reference>
<evidence type="ECO:0000259" key="2">
    <source>
        <dbReference type="Pfam" id="PF00725"/>
    </source>
</evidence>
<dbReference type="SUPFAM" id="SSF48179">
    <property type="entry name" value="6-phosphogluconate dehydrogenase C-terminal domain-like"/>
    <property type="match status" value="1"/>
</dbReference>
<evidence type="ECO:0000313" key="4">
    <source>
        <dbReference type="Proteomes" id="UP000464658"/>
    </source>
</evidence>
<evidence type="ECO:0000256" key="1">
    <source>
        <dbReference type="ARBA" id="ARBA00009463"/>
    </source>
</evidence>
<dbReference type="GO" id="GO:0016616">
    <property type="term" value="F:oxidoreductase activity, acting on the CH-OH group of donors, NAD or NADP as acceptor"/>
    <property type="evidence" value="ECO:0007669"/>
    <property type="project" value="InterPro"/>
</dbReference>
<protein>
    <recommendedName>
        <fullName evidence="2">3-hydroxyacyl-CoA dehydrogenase C-terminal domain-containing protein</fullName>
    </recommendedName>
</protein>
<dbReference type="Gene3D" id="1.10.1040.50">
    <property type="match status" value="1"/>
</dbReference>
<sequence length="117" mass="13197">MVEAKDTPNFIANRIGTYGLLVTVREMLENKYTIGEVDSVTGPLIGRPKSATFRTLDVVGLDTFSHVARNVYEQVEGKEKRFFSCLSLLKECSKKDGLAARQAKVFIKKKWEGHFRA</sequence>
<dbReference type="AlphaFoldDB" id="A0A5S9MGS3"/>
<name>A0A5S9MGS3_BACIA</name>
<dbReference type="PANTHER" id="PTHR48075">
    <property type="entry name" value="3-HYDROXYACYL-COA DEHYDROGENASE FAMILY PROTEIN"/>
    <property type="match status" value="1"/>
</dbReference>
<dbReference type="GO" id="GO:0006631">
    <property type="term" value="P:fatty acid metabolic process"/>
    <property type="evidence" value="ECO:0007669"/>
    <property type="project" value="InterPro"/>
</dbReference>
<dbReference type="PANTHER" id="PTHR48075:SF7">
    <property type="entry name" value="3-HYDROXYACYL-COA DEHYDROGENASE-RELATED"/>
    <property type="match status" value="1"/>
</dbReference>
<dbReference type="EMBL" id="AP021906">
    <property type="protein sequence ID" value="BBP92161.1"/>
    <property type="molecule type" value="Genomic_DNA"/>
</dbReference>
<dbReference type="Proteomes" id="UP000464658">
    <property type="component" value="Chromosome"/>
</dbReference>
<organism evidence="3 4">
    <name type="scientific">Bacillus safensis</name>
    <dbReference type="NCBI Taxonomy" id="561879"/>
    <lineage>
        <taxon>Bacteria</taxon>
        <taxon>Bacillati</taxon>
        <taxon>Bacillota</taxon>
        <taxon>Bacilli</taxon>
        <taxon>Bacillales</taxon>
        <taxon>Bacillaceae</taxon>
        <taxon>Bacillus</taxon>
    </lineage>
</organism>
<dbReference type="InterPro" id="IPR006108">
    <property type="entry name" value="3HC_DH_C"/>
</dbReference>